<evidence type="ECO:0008006" key="6">
    <source>
        <dbReference type="Google" id="ProtNLM"/>
    </source>
</evidence>
<feature type="region of interest" description="Disordered" evidence="1">
    <location>
        <begin position="206"/>
        <end position="228"/>
    </location>
</feature>
<reference evidence="4 5" key="1">
    <citation type="submission" date="2020-08" db="EMBL/GenBank/DDBJ databases">
        <title>Genomic Encyclopedia of Type Strains, Phase IV (KMG-IV): sequencing the most valuable type-strain genomes for metagenomic binning, comparative biology and taxonomic classification.</title>
        <authorList>
            <person name="Goeker M."/>
        </authorList>
    </citation>
    <scope>NUCLEOTIDE SEQUENCE [LARGE SCALE GENOMIC DNA]</scope>
    <source>
        <strain evidence="4 5">DSM 5391</strain>
    </source>
</reference>
<gene>
    <name evidence="4" type="ORF">HNR53_004511</name>
</gene>
<name>A0A7X0HY92_9BACI</name>
<dbReference type="InterPro" id="IPR019065">
    <property type="entry name" value="RE_NgoFVII_N"/>
</dbReference>
<accession>A0A7X0HY92</accession>
<dbReference type="Pfam" id="PF09565">
    <property type="entry name" value="RE_NgoFVII"/>
    <property type="match status" value="1"/>
</dbReference>
<keyword evidence="5" id="KW-1185">Reference proteome</keyword>
<organism evidence="4 5">
    <name type="scientific">Bacillus benzoevorans</name>
    <dbReference type="NCBI Taxonomy" id="1456"/>
    <lineage>
        <taxon>Bacteria</taxon>
        <taxon>Bacillati</taxon>
        <taxon>Bacillota</taxon>
        <taxon>Bacilli</taxon>
        <taxon>Bacillales</taxon>
        <taxon>Bacillaceae</taxon>
        <taxon>Bacillus</taxon>
    </lineage>
</organism>
<evidence type="ECO:0000259" key="2">
    <source>
        <dbReference type="Pfam" id="PF09565"/>
    </source>
</evidence>
<feature type="domain" description="Restriction endonuclease type II NgoFVII N-terminal" evidence="2">
    <location>
        <begin position="6"/>
        <end position="149"/>
    </location>
</feature>
<protein>
    <recommendedName>
        <fullName evidence="6">NgoFVII family restriction endonuclease</fullName>
    </recommendedName>
</protein>
<dbReference type="RefSeq" id="WP_184530094.1">
    <property type="nucleotide sequence ID" value="NZ_JACHGK010000029.1"/>
</dbReference>
<evidence type="ECO:0000313" key="5">
    <source>
        <dbReference type="Proteomes" id="UP000531594"/>
    </source>
</evidence>
<dbReference type="EMBL" id="JACHGK010000029">
    <property type="protein sequence ID" value="MBB6447801.1"/>
    <property type="molecule type" value="Genomic_DNA"/>
</dbReference>
<dbReference type="Gene3D" id="3.30.870.10">
    <property type="entry name" value="Endonuclease Chain A"/>
    <property type="match status" value="1"/>
</dbReference>
<evidence type="ECO:0000313" key="4">
    <source>
        <dbReference type="EMBL" id="MBB6447801.1"/>
    </source>
</evidence>
<evidence type="ECO:0000259" key="3">
    <source>
        <dbReference type="Pfam" id="PF20731"/>
    </source>
</evidence>
<sequence length="318" mass="35712">MLFSNNLDQLIFNTHKYIHCDNLVIISGYASPRPIQQLSNLPIKSTVIYGMFGSESIPFPLHKTLVNLHNSTQTRILYSNLPIHSNCYIWRYKSDITYVLIGSANLTTRGLTIPLRETLAETSVDTFEELNNYLNLILDNSVPCNTVDITPNGLHPFVDAVCSLELYNPRSNKVPDSSGLNWGNSVGHTNPGDAYITIRTSHVRNFPRLFPPKQDSSRNKSSGRGRANRQNDSIELIWDDGTLMDVLLEGSQTVNGLHYPKQLSSFPNKNTLGVYIRERLGLPPTALVTKTDLDLYGRDNIHISLLQSGIYYADFSVQ</sequence>
<dbReference type="Pfam" id="PF20731">
    <property type="entry name" value="RE_NgoFVII_C"/>
    <property type="match status" value="1"/>
</dbReference>
<dbReference type="CDD" id="cd09117">
    <property type="entry name" value="PLDc_Bfil_DEXD_like"/>
    <property type="match status" value="1"/>
</dbReference>
<evidence type="ECO:0000256" key="1">
    <source>
        <dbReference type="SAM" id="MobiDB-lite"/>
    </source>
</evidence>
<comment type="caution">
    <text evidence="4">The sequence shown here is derived from an EMBL/GenBank/DDBJ whole genome shotgun (WGS) entry which is preliminary data.</text>
</comment>
<feature type="domain" description="Restriction endonuclease type II NgoFVII C-terminal B3-like DNA-binding" evidence="3">
    <location>
        <begin position="171"/>
        <end position="304"/>
    </location>
</feature>
<dbReference type="AlphaFoldDB" id="A0A7X0HY92"/>
<dbReference type="Proteomes" id="UP000531594">
    <property type="component" value="Unassembled WGS sequence"/>
</dbReference>
<proteinExistence type="predicted"/>
<dbReference type="InterPro" id="IPR048923">
    <property type="entry name" value="RE_NgoFVII_C"/>
</dbReference>